<dbReference type="Proteomes" id="UP001497644">
    <property type="component" value="Chromosome 1"/>
</dbReference>
<name>A0AAV2N480_9HYME</name>
<sequence length="99" mass="10924">MSRSWIALGESVLRFHGQIEPMCFIMPDTIACCLSHVTGNFRPTFGFRFVMSSRARAVSPGRFTVGSPSPFPPLVLILLLSAVGDDDHRVSGTRRRDVS</sequence>
<evidence type="ECO:0008006" key="3">
    <source>
        <dbReference type="Google" id="ProtNLM"/>
    </source>
</evidence>
<reference evidence="1 2" key="1">
    <citation type="submission" date="2024-04" db="EMBL/GenBank/DDBJ databases">
        <authorList>
            <consortium name="Molecular Ecology Group"/>
        </authorList>
    </citation>
    <scope>NUCLEOTIDE SEQUENCE [LARGE SCALE GENOMIC DNA]</scope>
</reference>
<evidence type="ECO:0000313" key="1">
    <source>
        <dbReference type="EMBL" id="CAL1674447.1"/>
    </source>
</evidence>
<evidence type="ECO:0000313" key="2">
    <source>
        <dbReference type="Proteomes" id="UP001497644"/>
    </source>
</evidence>
<proteinExistence type="predicted"/>
<organism evidence="1 2">
    <name type="scientific">Lasius platythorax</name>
    <dbReference type="NCBI Taxonomy" id="488582"/>
    <lineage>
        <taxon>Eukaryota</taxon>
        <taxon>Metazoa</taxon>
        <taxon>Ecdysozoa</taxon>
        <taxon>Arthropoda</taxon>
        <taxon>Hexapoda</taxon>
        <taxon>Insecta</taxon>
        <taxon>Pterygota</taxon>
        <taxon>Neoptera</taxon>
        <taxon>Endopterygota</taxon>
        <taxon>Hymenoptera</taxon>
        <taxon>Apocrita</taxon>
        <taxon>Aculeata</taxon>
        <taxon>Formicoidea</taxon>
        <taxon>Formicidae</taxon>
        <taxon>Formicinae</taxon>
        <taxon>Lasius</taxon>
        <taxon>Lasius</taxon>
    </lineage>
</organism>
<protein>
    <recommendedName>
        <fullName evidence="3">Secreted protein</fullName>
    </recommendedName>
</protein>
<dbReference type="EMBL" id="OZ034824">
    <property type="protein sequence ID" value="CAL1674447.1"/>
    <property type="molecule type" value="Genomic_DNA"/>
</dbReference>
<keyword evidence="2" id="KW-1185">Reference proteome</keyword>
<gene>
    <name evidence="1" type="ORF">LPLAT_LOCUS1115</name>
</gene>
<accession>A0AAV2N480</accession>
<dbReference type="AlphaFoldDB" id="A0AAV2N480"/>